<evidence type="ECO:0000313" key="5">
    <source>
        <dbReference type="Proteomes" id="UP000823749"/>
    </source>
</evidence>
<dbReference type="EMBL" id="JACTNZ010000011">
    <property type="protein sequence ID" value="KAG5526472.1"/>
    <property type="molecule type" value="Genomic_DNA"/>
</dbReference>
<name>A0AAV6IG85_9ERIC</name>
<dbReference type="Pfam" id="PF03478">
    <property type="entry name" value="Beta-prop_KIB1-4"/>
    <property type="match status" value="1"/>
</dbReference>
<dbReference type="InterPro" id="IPR001810">
    <property type="entry name" value="F-box_dom"/>
</dbReference>
<dbReference type="PANTHER" id="PTHR33127">
    <property type="entry name" value="TRANSMEMBRANE PROTEIN"/>
    <property type="match status" value="1"/>
</dbReference>
<protein>
    <recommendedName>
        <fullName evidence="6">F-box domain-containing protein</fullName>
    </recommendedName>
</protein>
<proteinExistence type="predicted"/>
<dbReference type="InterPro" id="IPR036047">
    <property type="entry name" value="F-box-like_dom_sf"/>
</dbReference>
<accession>A0AAV6IG85</accession>
<dbReference type="InterPro" id="IPR005174">
    <property type="entry name" value="KIB1-4_b-propeller"/>
</dbReference>
<keyword evidence="5" id="KW-1185">Reference proteome</keyword>
<dbReference type="Pfam" id="PF00646">
    <property type="entry name" value="F-box"/>
    <property type="match status" value="1"/>
</dbReference>
<dbReference type="Proteomes" id="UP000823749">
    <property type="component" value="Chromosome 11"/>
</dbReference>
<evidence type="ECO:0008006" key="6">
    <source>
        <dbReference type="Google" id="ProtNLM"/>
    </source>
</evidence>
<feature type="domain" description="KIB1-4 beta-propeller" evidence="3">
    <location>
        <begin position="171"/>
        <end position="412"/>
    </location>
</feature>
<evidence type="ECO:0000313" key="4">
    <source>
        <dbReference type="EMBL" id="KAG5526472.1"/>
    </source>
</evidence>
<reference evidence="4" key="1">
    <citation type="submission" date="2020-08" db="EMBL/GenBank/DDBJ databases">
        <title>Plant Genome Project.</title>
        <authorList>
            <person name="Zhang R.-G."/>
        </authorList>
    </citation>
    <scope>NUCLEOTIDE SEQUENCE</scope>
    <source>
        <strain evidence="4">WSP0</strain>
        <tissue evidence="4">Leaf</tissue>
    </source>
</reference>
<organism evidence="4 5">
    <name type="scientific">Rhododendron griersonianum</name>
    <dbReference type="NCBI Taxonomy" id="479676"/>
    <lineage>
        <taxon>Eukaryota</taxon>
        <taxon>Viridiplantae</taxon>
        <taxon>Streptophyta</taxon>
        <taxon>Embryophyta</taxon>
        <taxon>Tracheophyta</taxon>
        <taxon>Spermatophyta</taxon>
        <taxon>Magnoliopsida</taxon>
        <taxon>eudicotyledons</taxon>
        <taxon>Gunneridae</taxon>
        <taxon>Pentapetalae</taxon>
        <taxon>asterids</taxon>
        <taxon>Ericales</taxon>
        <taxon>Ericaceae</taxon>
        <taxon>Ericoideae</taxon>
        <taxon>Rhodoreae</taxon>
        <taxon>Rhododendron</taxon>
    </lineage>
</organism>
<dbReference type="AlphaFoldDB" id="A0AAV6IG85"/>
<feature type="domain" description="F-box" evidence="2">
    <location>
        <begin position="105"/>
        <end position="140"/>
    </location>
</feature>
<evidence type="ECO:0000256" key="1">
    <source>
        <dbReference type="SAM" id="MobiDB-lite"/>
    </source>
</evidence>
<evidence type="ECO:0000259" key="2">
    <source>
        <dbReference type="Pfam" id="PF00646"/>
    </source>
</evidence>
<dbReference type="PANTHER" id="PTHR33127:SF5">
    <property type="entry name" value="TRANSMEMBRANE PROTEIN"/>
    <property type="match status" value="1"/>
</dbReference>
<gene>
    <name evidence="4" type="ORF">RHGRI_032669</name>
</gene>
<dbReference type="SUPFAM" id="SSF81383">
    <property type="entry name" value="F-box domain"/>
    <property type="match status" value="1"/>
</dbReference>
<comment type="caution">
    <text evidence="4">The sequence shown here is derived from an EMBL/GenBank/DDBJ whole genome shotgun (WGS) entry which is preliminary data.</text>
</comment>
<evidence type="ECO:0000259" key="3">
    <source>
        <dbReference type="Pfam" id="PF03478"/>
    </source>
</evidence>
<feature type="region of interest" description="Disordered" evidence="1">
    <location>
        <begin position="70"/>
        <end position="93"/>
    </location>
</feature>
<sequence>MEVFDVDHGSTPSFDYLFKDVTYYANQSVSWYQSLDSLPDPSPMLPKGGGRGAGGQHGVAYDALLDNQGGDEITSTKEENKKSDANNKRRGAENKVEEEEEYWIWFKLPRDLQISIMRSISSFDRDYRNIRAVCRRWRSLAPPLRWIPDSEAIRYPWLVSFQIEDGIFNFYDPTSDFTYEMNTGASNPGILSSCEGWLLLAEGERSIYMLEPFRKITIDLPLVPKHFDNLNGHFFAIDKTTTCYHFTRINCTSSGQLRNLEFSSKRAAWARYSINGISFLSSWNNLVIFRGCVHCLDQVGRLGCIRTVGNRPTWVVLNKSQQLSFPSKVWQNFLVSFKDKLMSVIVGNSGGWVHVLKFNFSSLEWEQVDSLENLVLFVGRTSIAVEAEEERLRNKIFFPVFKKADGNNIIFYSLESGRFHSFKSENSYLDFHDSKDFKILSNCTWIQPGLIPTFR</sequence>
<feature type="compositionally biased region" description="Basic and acidic residues" evidence="1">
    <location>
        <begin position="74"/>
        <end position="93"/>
    </location>
</feature>